<dbReference type="EMBL" id="MFGW01000187">
    <property type="protein sequence ID" value="OGF61811.1"/>
    <property type="molecule type" value="Genomic_DNA"/>
</dbReference>
<evidence type="ECO:0000313" key="2">
    <source>
        <dbReference type="Proteomes" id="UP000178943"/>
    </source>
</evidence>
<reference evidence="1 2" key="1">
    <citation type="journal article" date="2016" name="Nat. Commun.">
        <title>Thousands of microbial genomes shed light on interconnected biogeochemical processes in an aquifer system.</title>
        <authorList>
            <person name="Anantharaman K."/>
            <person name="Brown C.T."/>
            <person name="Hug L.A."/>
            <person name="Sharon I."/>
            <person name="Castelle C.J."/>
            <person name="Probst A.J."/>
            <person name="Thomas B.C."/>
            <person name="Singh A."/>
            <person name="Wilkins M.J."/>
            <person name="Karaoz U."/>
            <person name="Brodie E.L."/>
            <person name="Williams K.H."/>
            <person name="Hubbard S.S."/>
            <person name="Banfield J.F."/>
        </authorList>
    </citation>
    <scope>NUCLEOTIDE SEQUENCE [LARGE SCALE GENOMIC DNA]</scope>
</reference>
<proteinExistence type="predicted"/>
<comment type="caution">
    <text evidence="1">The sequence shown here is derived from an EMBL/GenBank/DDBJ whole genome shotgun (WGS) entry which is preliminary data.</text>
</comment>
<accession>A0A1F5VFW6</accession>
<dbReference type="Pfam" id="PF13181">
    <property type="entry name" value="TPR_8"/>
    <property type="match status" value="2"/>
</dbReference>
<dbReference type="SUPFAM" id="SSF48452">
    <property type="entry name" value="TPR-like"/>
    <property type="match status" value="1"/>
</dbReference>
<protein>
    <submittedName>
        <fullName evidence="1">Uncharacterized protein</fullName>
    </submittedName>
</protein>
<dbReference type="InterPro" id="IPR019734">
    <property type="entry name" value="TPR_rpt"/>
</dbReference>
<evidence type="ECO:0000313" key="1">
    <source>
        <dbReference type="EMBL" id="OGF61811.1"/>
    </source>
</evidence>
<dbReference type="AlphaFoldDB" id="A0A1F5VFW6"/>
<gene>
    <name evidence="1" type="ORF">A2Y62_20530</name>
</gene>
<name>A0A1F5VFW6_9BACT</name>
<dbReference type="Proteomes" id="UP000178943">
    <property type="component" value="Unassembled WGS sequence"/>
</dbReference>
<dbReference type="STRING" id="1817863.A2Y62_20530"/>
<dbReference type="Gene3D" id="1.25.40.10">
    <property type="entry name" value="Tetratricopeptide repeat domain"/>
    <property type="match status" value="1"/>
</dbReference>
<sequence length="146" mass="17151">MIDSQIAFGYISQRKYQAALPVFRKCYESDPENPVIKSFYGLCLAFDNPPKFELAEKLCKEAITKELYNASLYVNLAWVYNRQGKRYESIVMLEYALRWDEKNRDALYLRKLLKIRRAPVFSFLPRSSFLNVVFGRIRHKLLGPLG</sequence>
<organism evidence="1 2">
    <name type="scientific">Candidatus Fischerbacteria bacterium RBG_13_37_8</name>
    <dbReference type="NCBI Taxonomy" id="1817863"/>
    <lineage>
        <taxon>Bacteria</taxon>
        <taxon>Candidatus Fischeribacteriota</taxon>
    </lineage>
</organism>
<dbReference type="InterPro" id="IPR011990">
    <property type="entry name" value="TPR-like_helical_dom_sf"/>
</dbReference>